<protein>
    <submittedName>
        <fullName evidence="2">Uncharacterized protein</fullName>
    </submittedName>
</protein>
<organism evidence="2">
    <name type="scientific">Noctiluca scintillans</name>
    <name type="common">Sea sparkle</name>
    <name type="synonym">Red tide dinoflagellate</name>
    <dbReference type="NCBI Taxonomy" id="2966"/>
    <lineage>
        <taxon>Eukaryota</taxon>
        <taxon>Sar</taxon>
        <taxon>Alveolata</taxon>
        <taxon>Dinophyceae</taxon>
        <taxon>Noctilucales</taxon>
        <taxon>Noctilucaceae</taxon>
        <taxon>Noctiluca</taxon>
    </lineage>
</organism>
<gene>
    <name evidence="2" type="ORF">NSCI0253_LOCUS17193</name>
</gene>
<accession>A0A7S1A5T3</accession>
<dbReference type="AlphaFoldDB" id="A0A7S1A5T3"/>
<proteinExistence type="predicted"/>
<sequence>MVCRIVVSMCLVSLVGSEHVLPVLRVKYSVADAHLQVGVASHIAAHISSVAEKVEWLDEQLGMFFRAADVIAVEVSDDVKSATTFVSSGVSHVNGNAIHNSIVVTEPMSQHSKAEVHVIVTEPIRKIALEAEIHGLKTATVSMRERLSKALARDVDM</sequence>
<keyword evidence="1" id="KW-0732">Signal</keyword>
<feature type="signal peptide" evidence="1">
    <location>
        <begin position="1"/>
        <end position="17"/>
    </location>
</feature>
<dbReference type="EMBL" id="HBFQ01024342">
    <property type="protein sequence ID" value="CAD8842845.1"/>
    <property type="molecule type" value="Transcribed_RNA"/>
</dbReference>
<feature type="chain" id="PRO_5031263427" evidence="1">
    <location>
        <begin position="18"/>
        <end position="157"/>
    </location>
</feature>
<reference evidence="2" key="1">
    <citation type="submission" date="2021-01" db="EMBL/GenBank/DDBJ databases">
        <authorList>
            <person name="Corre E."/>
            <person name="Pelletier E."/>
            <person name="Niang G."/>
            <person name="Scheremetjew M."/>
            <person name="Finn R."/>
            <person name="Kale V."/>
            <person name="Holt S."/>
            <person name="Cochrane G."/>
            <person name="Meng A."/>
            <person name="Brown T."/>
            <person name="Cohen L."/>
        </authorList>
    </citation>
    <scope>NUCLEOTIDE SEQUENCE</scope>
</reference>
<evidence type="ECO:0000256" key="1">
    <source>
        <dbReference type="SAM" id="SignalP"/>
    </source>
</evidence>
<name>A0A7S1A5T3_NOCSC</name>
<evidence type="ECO:0000313" key="2">
    <source>
        <dbReference type="EMBL" id="CAD8842845.1"/>
    </source>
</evidence>